<evidence type="ECO:0000256" key="4">
    <source>
        <dbReference type="ARBA" id="ARBA00023065"/>
    </source>
</evidence>
<accession>A0A380T8J8</accession>
<dbReference type="NCBIfam" id="NF004406">
    <property type="entry name" value="PRK05758.3-2"/>
    <property type="match status" value="1"/>
</dbReference>
<dbReference type="EMBL" id="UIDG01000027">
    <property type="protein sequence ID" value="SUS04211.1"/>
    <property type="molecule type" value="Genomic_DNA"/>
</dbReference>
<comment type="subcellular location">
    <subcellularLocation>
        <location evidence="1">Membrane</location>
    </subcellularLocation>
</comment>
<keyword evidence="2" id="KW-0813">Transport</keyword>
<dbReference type="SUPFAM" id="SSF47928">
    <property type="entry name" value="N-terminal domain of the delta subunit of the F1F0-ATP synthase"/>
    <property type="match status" value="1"/>
</dbReference>
<proteinExistence type="inferred from homology"/>
<evidence type="ECO:0000256" key="6">
    <source>
        <dbReference type="ARBA" id="ARBA00023310"/>
    </source>
</evidence>
<dbReference type="Pfam" id="PF00213">
    <property type="entry name" value="OSCP"/>
    <property type="match status" value="1"/>
</dbReference>
<keyword evidence="3" id="KW-0375">Hydrogen ion transport</keyword>
<dbReference type="GO" id="GO:0016020">
    <property type="term" value="C:membrane"/>
    <property type="evidence" value="ECO:0007669"/>
    <property type="project" value="UniProtKB-SubCell"/>
</dbReference>
<evidence type="ECO:0000313" key="7">
    <source>
        <dbReference type="EMBL" id="SUS04211.1"/>
    </source>
</evidence>
<dbReference type="InterPro" id="IPR000711">
    <property type="entry name" value="ATPase_OSCP/dsu"/>
</dbReference>
<dbReference type="InterPro" id="IPR020781">
    <property type="entry name" value="ATPase_OSCP/d_CS"/>
</dbReference>
<dbReference type="HAMAP" id="MF_01416">
    <property type="entry name" value="ATP_synth_delta_bact"/>
    <property type="match status" value="1"/>
</dbReference>
<keyword evidence="4" id="KW-0406">Ion transport</keyword>
<sequence length="186" mass="19683">MTSATTGLGGLTGRYAQALFELAEQEKSLDRIADELSQLAAMIRSSDDLLRLIRSPIIARDDQRRAMEAIIEAMEGSALTRRFVSLVVSKRRLYALPDMIDAYLGLIAARRGQATAEVVSAKPLTKAQAAAVAAALKSAAGMEVALATRVDPAILGGLVVKLGSRMVDSSLSAKLNRLSLAIKGMG</sequence>
<dbReference type="NCBIfam" id="TIGR01145">
    <property type="entry name" value="ATP_synt_delta"/>
    <property type="match status" value="1"/>
</dbReference>
<evidence type="ECO:0000256" key="5">
    <source>
        <dbReference type="ARBA" id="ARBA00023136"/>
    </source>
</evidence>
<dbReference type="GO" id="GO:0046933">
    <property type="term" value="F:proton-transporting ATP synthase activity, rotational mechanism"/>
    <property type="evidence" value="ECO:0007669"/>
    <property type="project" value="InterPro"/>
</dbReference>
<dbReference type="PANTHER" id="PTHR11910">
    <property type="entry name" value="ATP SYNTHASE DELTA CHAIN"/>
    <property type="match status" value="1"/>
</dbReference>
<evidence type="ECO:0000256" key="2">
    <source>
        <dbReference type="ARBA" id="ARBA00022448"/>
    </source>
</evidence>
<evidence type="ECO:0000256" key="1">
    <source>
        <dbReference type="ARBA" id="ARBA00004370"/>
    </source>
</evidence>
<dbReference type="PRINTS" id="PR00125">
    <property type="entry name" value="ATPASEDELTA"/>
</dbReference>
<reference evidence="7" key="1">
    <citation type="submission" date="2018-07" db="EMBL/GenBank/DDBJ databases">
        <authorList>
            <person name="Quirk P.G."/>
            <person name="Krulwich T.A."/>
        </authorList>
    </citation>
    <scope>NUCLEOTIDE SEQUENCE</scope>
</reference>
<dbReference type="Gene3D" id="1.10.520.20">
    <property type="entry name" value="N-terminal domain of the delta subunit of the F1F0-ATP synthase"/>
    <property type="match status" value="1"/>
</dbReference>
<dbReference type="InterPro" id="IPR026015">
    <property type="entry name" value="ATP_synth_OSCP/delta_N_sf"/>
</dbReference>
<dbReference type="PROSITE" id="PS00389">
    <property type="entry name" value="ATPASE_DELTA"/>
    <property type="match status" value="1"/>
</dbReference>
<keyword evidence="5" id="KW-0472">Membrane</keyword>
<organism evidence="7">
    <name type="scientific">metagenome</name>
    <dbReference type="NCBI Taxonomy" id="256318"/>
    <lineage>
        <taxon>unclassified sequences</taxon>
        <taxon>metagenomes</taxon>
    </lineage>
</organism>
<evidence type="ECO:0000256" key="3">
    <source>
        <dbReference type="ARBA" id="ARBA00022781"/>
    </source>
</evidence>
<keyword evidence="6" id="KW-0066">ATP synthesis</keyword>
<protein>
    <submittedName>
        <fullName evidence="7">ATP synthase subunit delta</fullName>
    </submittedName>
</protein>
<dbReference type="AlphaFoldDB" id="A0A380T8J8"/>
<name>A0A380T8J8_9ZZZZ</name>
<gene>
    <name evidence="7" type="primary">atpH</name>
    <name evidence="7" type="ORF">DF3PB_1220010</name>
</gene>